<sequence length="34" mass="4014">MSFLPKKTMSTPKFFFISFCSSSLLAHTSRYFFK</sequence>
<dbReference type="AlphaFoldDB" id="J9FIE6"/>
<proteinExistence type="predicted"/>
<evidence type="ECO:0000313" key="1">
    <source>
        <dbReference type="EMBL" id="EJW94203.1"/>
    </source>
</evidence>
<organism evidence="1">
    <name type="scientific">gut metagenome</name>
    <dbReference type="NCBI Taxonomy" id="749906"/>
    <lineage>
        <taxon>unclassified sequences</taxon>
        <taxon>metagenomes</taxon>
        <taxon>organismal metagenomes</taxon>
    </lineage>
</organism>
<name>J9FIE6_9ZZZZ</name>
<reference evidence="1" key="1">
    <citation type="journal article" date="2012" name="PLoS ONE">
        <title>Gene sets for utilization of primary and secondary nutrition supplies in the distal gut of endangered iberian lynx.</title>
        <authorList>
            <person name="Alcaide M."/>
            <person name="Messina E."/>
            <person name="Richter M."/>
            <person name="Bargiela R."/>
            <person name="Peplies J."/>
            <person name="Huws S.A."/>
            <person name="Newbold C.J."/>
            <person name="Golyshin P.N."/>
            <person name="Simon M.A."/>
            <person name="Lopez G."/>
            <person name="Yakimov M.M."/>
            <person name="Ferrer M."/>
        </authorList>
    </citation>
    <scope>NUCLEOTIDE SEQUENCE</scope>
</reference>
<accession>J9FIE6</accession>
<dbReference type="EMBL" id="AMCI01006507">
    <property type="protein sequence ID" value="EJW94203.1"/>
    <property type="molecule type" value="Genomic_DNA"/>
</dbReference>
<gene>
    <name evidence="1" type="ORF">EVA_17689</name>
</gene>
<protein>
    <submittedName>
        <fullName evidence="1">Secreted protein</fullName>
    </submittedName>
</protein>
<comment type="caution">
    <text evidence="1">The sequence shown here is derived from an EMBL/GenBank/DDBJ whole genome shotgun (WGS) entry which is preliminary data.</text>
</comment>